<keyword evidence="5" id="KW-1185">Reference proteome</keyword>
<dbReference type="OrthoDB" id="9816507at2"/>
<dbReference type="Pfam" id="PF01471">
    <property type="entry name" value="PG_binding_1"/>
    <property type="match status" value="2"/>
</dbReference>
<protein>
    <submittedName>
        <fullName evidence="4">His-Xaa-Ser repeat protein HxsA</fullName>
    </submittedName>
</protein>
<dbReference type="InterPro" id="IPR036366">
    <property type="entry name" value="PGBDSf"/>
</dbReference>
<feature type="region of interest" description="Disordered" evidence="1">
    <location>
        <begin position="187"/>
        <end position="209"/>
    </location>
</feature>
<keyword evidence="2" id="KW-1133">Transmembrane helix</keyword>
<gene>
    <name evidence="4" type="ORF">HDIA_1321</name>
</gene>
<evidence type="ECO:0000313" key="5">
    <source>
        <dbReference type="Proteomes" id="UP000223606"/>
    </source>
</evidence>
<dbReference type="SUPFAM" id="SSF47090">
    <property type="entry name" value="PGBD-like"/>
    <property type="match status" value="2"/>
</dbReference>
<dbReference type="InterPro" id="IPR036365">
    <property type="entry name" value="PGBD-like_sf"/>
</dbReference>
<reference evidence="5" key="1">
    <citation type="submission" date="2017-09" db="EMBL/GenBank/DDBJ databases">
        <title>Genome sequence of Nannocystis excedens DSM 71.</title>
        <authorList>
            <person name="Blom J."/>
        </authorList>
    </citation>
    <scope>NUCLEOTIDE SEQUENCE [LARGE SCALE GENOMIC DNA]</scope>
    <source>
        <strain evidence="5">type strain: E19</strain>
    </source>
</reference>
<feature type="transmembrane region" description="Helical" evidence="2">
    <location>
        <begin position="21"/>
        <end position="46"/>
    </location>
</feature>
<keyword evidence="2" id="KW-0472">Membrane</keyword>
<dbReference type="Gene3D" id="1.10.101.10">
    <property type="entry name" value="PGBD-like superfamily/PGBD"/>
    <property type="match status" value="2"/>
</dbReference>
<dbReference type="AlphaFoldDB" id="A0A2C9D3I5"/>
<sequence length="352" mass="36014">MRAENYARRGFLVRGIDALAANPTAAGGAIVMIVMASAIITNAIALQPGQHPNPLFKMPRIVVDGDAGPATTQSISATRPDPATERERRLVAEVQQGLRQRGYYDGVVDGVSGPMTGKAILAFERAHSLQPTGEPSPDLMVLLRALPVVAHTPPATVDAVAAAADEQASATATATVPLPRVRPQLAGADASVPDQQRLNATLPPRSPADADVIGALASQASSEPASATPPASSSEDGLAALVAEAGESVPRPPARSDIAVTTVPVTPASVPSQPAPVSADFQQAGDPRIASIQEALNRLGFGPLVADGLLSPQTRDAIGNFEAYRGLPKTGMINAAFLKALVDMGGLRAPSG</sequence>
<proteinExistence type="predicted"/>
<dbReference type="InterPro" id="IPR002477">
    <property type="entry name" value="Peptidoglycan-bd-like"/>
</dbReference>
<name>A0A2C9D3I5_9HYPH</name>
<accession>A0A2C9D3I5</accession>
<dbReference type="KEGG" id="hdi:HDIA_1321"/>
<feature type="domain" description="Peptidoglycan binding-like" evidence="3">
    <location>
        <begin position="287"/>
        <end position="341"/>
    </location>
</feature>
<feature type="domain" description="Peptidoglycan binding-like" evidence="3">
    <location>
        <begin position="90"/>
        <end position="140"/>
    </location>
</feature>
<dbReference type="Proteomes" id="UP000223606">
    <property type="component" value="Chromosome 1"/>
</dbReference>
<organism evidence="4 5">
    <name type="scientific">Hartmannibacter diazotrophicus</name>
    <dbReference type="NCBI Taxonomy" id="1482074"/>
    <lineage>
        <taxon>Bacteria</taxon>
        <taxon>Pseudomonadati</taxon>
        <taxon>Pseudomonadota</taxon>
        <taxon>Alphaproteobacteria</taxon>
        <taxon>Hyphomicrobiales</taxon>
        <taxon>Pleomorphomonadaceae</taxon>
        <taxon>Hartmannibacter</taxon>
    </lineage>
</organism>
<dbReference type="EMBL" id="LT960614">
    <property type="protein sequence ID" value="SON54862.1"/>
    <property type="molecule type" value="Genomic_DNA"/>
</dbReference>
<keyword evidence="2" id="KW-0812">Transmembrane</keyword>
<dbReference type="RefSeq" id="WP_099555446.1">
    <property type="nucleotide sequence ID" value="NZ_LT960614.1"/>
</dbReference>
<evidence type="ECO:0000313" key="4">
    <source>
        <dbReference type="EMBL" id="SON54862.1"/>
    </source>
</evidence>
<evidence type="ECO:0000256" key="1">
    <source>
        <dbReference type="SAM" id="MobiDB-lite"/>
    </source>
</evidence>
<evidence type="ECO:0000259" key="3">
    <source>
        <dbReference type="Pfam" id="PF01471"/>
    </source>
</evidence>
<evidence type="ECO:0000256" key="2">
    <source>
        <dbReference type="SAM" id="Phobius"/>
    </source>
</evidence>